<gene>
    <name evidence="1" type="ORF">C8R41DRAFT_866106</name>
</gene>
<accession>A0ABQ8VK07</accession>
<keyword evidence="2" id="KW-1185">Reference proteome</keyword>
<reference evidence="1" key="1">
    <citation type="submission" date="2022-08" db="EMBL/GenBank/DDBJ databases">
        <title>A Global Phylogenomic Analysis of the Shiitake Genus Lentinula.</title>
        <authorList>
            <consortium name="DOE Joint Genome Institute"/>
            <person name="Sierra-Patev S."/>
            <person name="Min B."/>
            <person name="Naranjo-Ortiz M."/>
            <person name="Looney B."/>
            <person name="Konkel Z."/>
            <person name="Slot J.C."/>
            <person name="Sakamoto Y."/>
            <person name="Steenwyk J.L."/>
            <person name="Rokas A."/>
            <person name="Carro J."/>
            <person name="Camarero S."/>
            <person name="Ferreira P."/>
            <person name="Molpeceres G."/>
            <person name="Ruiz-Duenas F.J."/>
            <person name="Serrano A."/>
            <person name="Henrissat B."/>
            <person name="Drula E."/>
            <person name="Hughes K.W."/>
            <person name="Mata J.L."/>
            <person name="Ishikawa N.K."/>
            <person name="Vargas-Isla R."/>
            <person name="Ushijima S."/>
            <person name="Smith C.A."/>
            <person name="Ahrendt S."/>
            <person name="Andreopoulos W."/>
            <person name="He G."/>
            <person name="Labutti K."/>
            <person name="Lipzen A."/>
            <person name="Ng V."/>
            <person name="Riley R."/>
            <person name="Sandor L."/>
            <person name="Barry K."/>
            <person name="Martinez A.T."/>
            <person name="Xiao Y."/>
            <person name="Gibbons J.G."/>
            <person name="Terashima K."/>
            <person name="Grigoriev I.V."/>
            <person name="Hibbett D.S."/>
        </authorList>
    </citation>
    <scope>NUCLEOTIDE SEQUENCE</scope>
    <source>
        <strain evidence="1">RHP3577 ss4</strain>
    </source>
</reference>
<sequence>MFRLCGCAALEVFKPGDAHVKFLKTFKILVAGTFWPARLPGIMNEPRTVEEQGFGEMDHLSFRTSIVTLSTIDASQKTASDGGVLLLTPQDLTGPERVACGGIEVISPDNNQNRTVVYTSKSRREFLPSLCTRCALVGAEADKNTRINGHNPV</sequence>
<evidence type="ECO:0000313" key="2">
    <source>
        <dbReference type="Proteomes" id="UP001150217"/>
    </source>
</evidence>
<organism evidence="1 2">
    <name type="scientific">Lentinula lateritia</name>
    <dbReference type="NCBI Taxonomy" id="40482"/>
    <lineage>
        <taxon>Eukaryota</taxon>
        <taxon>Fungi</taxon>
        <taxon>Dikarya</taxon>
        <taxon>Basidiomycota</taxon>
        <taxon>Agaricomycotina</taxon>
        <taxon>Agaricomycetes</taxon>
        <taxon>Agaricomycetidae</taxon>
        <taxon>Agaricales</taxon>
        <taxon>Marasmiineae</taxon>
        <taxon>Omphalotaceae</taxon>
        <taxon>Lentinula</taxon>
    </lineage>
</organism>
<proteinExistence type="predicted"/>
<evidence type="ECO:0000313" key="1">
    <source>
        <dbReference type="EMBL" id="KAJ4496715.1"/>
    </source>
</evidence>
<name>A0ABQ8VK07_9AGAR</name>
<dbReference type="Proteomes" id="UP001150217">
    <property type="component" value="Unassembled WGS sequence"/>
</dbReference>
<protein>
    <submittedName>
        <fullName evidence="1">Uncharacterized protein</fullName>
    </submittedName>
</protein>
<comment type="caution">
    <text evidence="1">The sequence shown here is derived from an EMBL/GenBank/DDBJ whole genome shotgun (WGS) entry which is preliminary data.</text>
</comment>
<dbReference type="EMBL" id="JANVFT010000026">
    <property type="protein sequence ID" value="KAJ4496715.1"/>
    <property type="molecule type" value="Genomic_DNA"/>
</dbReference>